<organism evidence="5">
    <name type="scientific">freshwater metagenome</name>
    <dbReference type="NCBI Taxonomy" id="449393"/>
    <lineage>
        <taxon>unclassified sequences</taxon>
        <taxon>metagenomes</taxon>
        <taxon>ecological metagenomes</taxon>
    </lineage>
</organism>
<keyword evidence="1" id="KW-0812">Transmembrane</keyword>
<dbReference type="PROSITE" id="PS50006">
    <property type="entry name" value="FHA_DOMAIN"/>
    <property type="match status" value="1"/>
</dbReference>
<dbReference type="InterPro" id="IPR008984">
    <property type="entry name" value="SMAD_FHA_dom_sf"/>
</dbReference>
<dbReference type="EMBL" id="CAFBPM010000001">
    <property type="protein sequence ID" value="CAB5007969.1"/>
    <property type="molecule type" value="Genomic_DNA"/>
</dbReference>
<dbReference type="EMBL" id="CAFBLT010000001">
    <property type="protein sequence ID" value="CAB4873198.1"/>
    <property type="molecule type" value="Genomic_DNA"/>
</dbReference>
<feature type="domain" description="FHA" evidence="2">
    <location>
        <begin position="82"/>
        <end position="132"/>
    </location>
</feature>
<dbReference type="Gene3D" id="2.60.200.20">
    <property type="match status" value="1"/>
</dbReference>
<dbReference type="PANTHER" id="PTHR23308">
    <property type="entry name" value="NUCLEAR INHIBITOR OF PROTEIN PHOSPHATASE-1"/>
    <property type="match status" value="1"/>
</dbReference>
<feature type="transmembrane region" description="Helical" evidence="1">
    <location>
        <begin position="20"/>
        <end position="39"/>
    </location>
</feature>
<reference evidence="5" key="1">
    <citation type="submission" date="2020-05" db="EMBL/GenBank/DDBJ databases">
        <authorList>
            <person name="Chiriac C."/>
            <person name="Salcher M."/>
            <person name="Ghai R."/>
            <person name="Kavagutti S V."/>
        </authorList>
    </citation>
    <scope>NUCLEOTIDE SEQUENCE</scope>
</reference>
<dbReference type="InterPro" id="IPR050923">
    <property type="entry name" value="Cell_Proc_Reg/RNA_Proc"/>
</dbReference>
<dbReference type="SUPFAM" id="SSF49879">
    <property type="entry name" value="SMAD/FHA domain"/>
    <property type="match status" value="1"/>
</dbReference>
<keyword evidence="1" id="KW-0472">Membrane</keyword>
<evidence type="ECO:0000313" key="5">
    <source>
        <dbReference type="EMBL" id="CAB5007969.1"/>
    </source>
</evidence>
<dbReference type="InterPro" id="IPR000253">
    <property type="entry name" value="FHA_dom"/>
</dbReference>
<evidence type="ECO:0000313" key="3">
    <source>
        <dbReference type="EMBL" id="CAB4833525.1"/>
    </source>
</evidence>
<proteinExistence type="predicted"/>
<dbReference type="Pfam" id="PF00498">
    <property type="entry name" value="FHA"/>
    <property type="match status" value="1"/>
</dbReference>
<sequence>MGEFLIGAQTNYSALIKPLQWLVVILIFVFFLRVIRAVYVETRPGGKRKERKSRSVRGIGLEIIEPLTRGGERIELEVDHAVTLGRSVSCDISLTEDIYASNQHARISRDDVGLFVEDMASTNGTYVNAERISTPTRIGKGDLIQVGEMILEVTK</sequence>
<evidence type="ECO:0000259" key="2">
    <source>
        <dbReference type="PROSITE" id="PS50006"/>
    </source>
</evidence>
<protein>
    <submittedName>
        <fullName evidence="5">Unannotated protein</fullName>
    </submittedName>
</protein>
<dbReference type="CDD" id="cd00060">
    <property type="entry name" value="FHA"/>
    <property type="match status" value="1"/>
</dbReference>
<dbReference type="AlphaFoldDB" id="A0A6J7PWD6"/>
<accession>A0A6J7PWD6</accession>
<dbReference type="EMBL" id="CAFABE010000094">
    <property type="protein sequence ID" value="CAB4833525.1"/>
    <property type="molecule type" value="Genomic_DNA"/>
</dbReference>
<evidence type="ECO:0000256" key="1">
    <source>
        <dbReference type="SAM" id="Phobius"/>
    </source>
</evidence>
<gene>
    <name evidence="3" type="ORF">UFOPK3164_01480</name>
    <name evidence="4" type="ORF">UFOPK3427_00945</name>
    <name evidence="5" type="ORF">UFOPK4112_00140</name>
</gene>
<dbReference type="SMART" id="SM00240">
    <property type="entry name" value="FHA"/>
    <property type="match status" value="1"/>
</dbReference>
<evidence type="ECO:0000313" key="4">
    <source>
        <dbReference type="EMBL" id="CAB4873198.1"/>
    </source>
</evidence>
<keyword evidence="1" id="KW-1133">Transmembrane helix</keyword>
<name>A0A6J7PWD6_9ZZZZ</name>